<evidence type="ECO:0000313" key="8">
    <source>
        <dbReference type="EMBL" id="KAJ6232339.1"/>
    </source>
</evidence>
<protein>
    <submittedName>
        <fullName evidence="7">Nad(P)h nitroreductase ydgi-related</fullName>
    </submittedName>
</protein>
<feature type="domain" description="Nitroreductase" evidence="6">
    <location>
        <begin position="28"/>
        <end position="186"/>
    </location>
</feature>
<evidence type="ECO:0000256" key="5">
    <source>
        <dbReference type="ARBA" id="ARBA00023002"/>
    </source>
</evidence>
<dbReference type="SUPFAM" id="SSF55469">
    <property type="entry name" value="FMN-dependent nitroreductase-like"/>
    <property type="match status" value="1"/>
</dbReference>
<evidence type="ECO:0000256" key="3">
    <source>
        <dbReference type="ARBA" id="ARBA00022630"/>
    </source>
</evidence>
<dbReference type="GO" id="GO:0016491">
    <property type="term" value="F:oxidoreductase activity"/>
    <property type="evidence" value="ECO:0007669"/>
    <property type="project" value="UniProtKB-KW"/>
</dbReference>
<gene>
    <name evidence="7" type="ORF">M0812_13011</name>
    <name evidence="8" type="ORF">M0813_04860</name>
</gene>
<comment type="cofactor">
    <cofactor evidence="1">
        <name>FMN</name>
        <dbReference type="ChEBI" id="CHEBI:58210"/>
    </cofactor>
</comment>
<dbReference type="Proteomes" id="UP001150062">
    <property type="component" value="Unassembled WGS sequence"/>
</dbReference>
<dbReference type="PANTHER" id="PTHR43673">
    <property type="entry name" value="NAD(P)H NITROREDUCTASE YDGI-RELATED"/>
    <property type="match status" value="1"/>
</dbReference>
<comment type="caution">
    <text evidence="7">The sequence shown here is derived from an EMBL/GenBank/DDBJ whole genome shotgun (WGS) entry which is preliminary data.</text>
</comment>
<keyword evidence="5" id="KW-0560">Oxidoreductase</keyword>
<dbReference type="EMBL" id="JAOAOG010000292">
    <property type="protein sequence ID" value="KAJ6232339.1"/>
    <property type="molecule type" value="Genomic_DNA"/>
</dbReference>
<evidence type="ECO:0000256" key="4">
    <source>
        <dbReference type="ARBA" id="ARBA00022643"/>
    </source>
</evidence>
<sequence length="206" mass="23488">MFSLTNKLATKNFNFVNRTFVKSALETIKTRRSCRGFDPDRTVPKEVINEVLEAALNTPSAMNTQPWKIKVSNNKESNRRLGKSCFEVIKSQFPSLEKRQEEYDVSEPIFYDAPTVLYVYKNTKTALDTYGDFDVGAFVTNILNGFDSVGVDTIPIGLVKYTPNLVEKEIKTEKNEEFVIAVSVGYSKDNFQPSKKPIKHNLIKWL</sequence>
<evidence type="ECO:0000313" key="9">
    <source>
        <dbReference type="Proteomes" id="UP001146793"/>
    </source>
</evidence>
<keyword evidence="4" id="KW-0288">FMN</keyword>
<keyword evidence="3" id="KW-0285">Flavoprotein</keyword>
<evidence type="ECO:0000313" key="10">
    <source>
        <dbReference type="Proteomes" id="UP001150062"/>
    </source>
</evidence>
<comment type="similarity">
    <text evidence="2">Belongs to the nitroreductase family.</text>
</comment>
<evidence type="ECO:0000256" key="1">
    <source>
        <dbReference type="ARBA" id="ARBA00001917"/>
    </source>
</evidence>
<dbReference type="Pfam" id="PF00881">
    <property type="entry name" value="Nitroreductase"/>
    <property type="match status" value="1"/>
</dbReference>
<dbReference type="Gene3D" id="3.40.109.10">
    <property type="entry name" value="NADH Oxidase"/>
    <property type="match status" value="1"/>
</dbReference>
<keyword evidence="10" id="KW-1185">Reference proteome</keyword>
<dbReference type="AlphaFoldDB" id="A0AAV7ZG53"/>
<proteinExistence type="inferred from homology"/>
<evidence type="ECO:0000256" key="2">
    <source>
        <dbReference type="ARBA" id="ARBA00007118"/>
    </source>
</evidence>
<dbReference type="EMBL" id="JANTQA010000029">
    <property type="protein sequence ID" value="KAJ3441008.1"/>
    <property type="molecule type" value="Genomic_DNA"/>
</dbReference>
<reference evidence="7" key="2">
    <citation type="submission" date="2022-08" db="EMBL/GenBank/DDBJ databases">
        <title>Novel sulphate-reducing endosymbionts in the free-living metamonad Anaeramoeba.</title>
        <authorList>
            <person name="Jerlstrom-Hultqvist J."/>
            <person name="Cepicka I."/>
            <person name="Gallot-Lavallee L."/>
            <person name="Salas-Leiva D."/>
            <person name="Curtis B.A."/>
            <person name="Zahonova K."/>
            <person name="Pipaliya S."/>
            <person name="Dacks J."/>
            <person name="Roger A.J."/>
        </authorList>
    </citation>
    <scope>NUCLEOTIDE SEQUENCE</scope>
    <source>
        <strain evidence="7">Busselton2</strain>
    </source>
</reference>
<reference evidence="8" key="1">
    <citation type="submission" date="2022-08" db="EMBL/GenBank/DDBJ databases">
        <title>Novel sulfate-reducing endosymbionts in the free-living metamonad Anaeramoeba.</title>
        <authorList>
            <person name="Jerlstrom-Hultqvist J."/>
            <person name="Cepicka I."/>
            <person name="Gallot-Lavallee L."/>
            <person name="Salas-Leiva D."/>
            <person name="Curtis B.A."/>
            <person name="Zahonova K."/>
            <person name="Pipaliya S."/>
            <person name="Dacks J."/>
            <person name="Roger A.J."/>
        </authorList>
    </citation>
    <scope>NUCLEOTIDE SEQUENCE</scope>
    <source>
        <strain evidence="8">Schooner1</strain>
    </source>
</reference>
<evidence type="ECO:0000259" key="6">
    <source>
        <dbReference type="Pfam" id="PF00881"/>
    </source>
</evidence>
<dbReference type="InterPro" id="IPR029479">
    <property type="entry name" value="Nitroreductase"/>
</dbReference>
<accession>A0AAV7ZG53</accession>
<dbReference type="PANTHER" id="PTHR43673:SF2">
    <property type="entry name" value="NITROREDUCTASE"/>
    <property type="match status" value="1"/>
</dbReference>
<dbReference type="Proteomes" id="UP001146793">
    <property type="component" value="Unassembled WGS sequence"/>
</dbReference>
<organism evidence="7 9">
    <name type="scientific">Anaeramoeba flamelloides</name>
    <dbReference type="NCBI Taxonomy" id="1746091"/>
    <lineage>
        <taxon>Eukaryota</taxon>
        <taxon>Metamonada</taxon>
        <taxon>Anaeramoebidae</taxon>
        <taxon>Anaeramoeba</taxon>
    </lineage>
</organism>
<name>A0AAV7ZG53_9EUKA</name>
<dbReference type="InterPro" id="IPR000415">
    <property type="entry name" value="Nitroreductase-like"/>
</dbReference>
<evidence type="ECO:0000313" key="7">
    <source>
        <dbReference type="EMBL" id="KAJ3441008.1"/>
    </source>
</evidence>